<evidence type="ECO:0000256" key="2">
    <source>
        <dbReference type="ARBA" id="ARBA00022801"/>
    </source>
</evidence>
<sequence length="427" mass="45079">MNAAVDVLQSSHQHINRDRLWQSLMELAKLGATVKGGVCRLALTDLDRQARDIFVRWCEEAGCTVSIDAVGNIFARRAGRNPQLPPVMTGSHIDTQPTGGKFDGCFGVLAGVEVLRTLNDLGVETEAPLEVVVWTNEEGSRFAPCMMGSGVFAEKFTLEETLAKTDASGVTVGEALNAIGYAGPRKVSGHAVGAYFEAHIEQGPILEDERKTIGVVMGALGQKWFDLKLRGVEAHAGPTPMHLRKDALVGAAAIVAAVNRTALGHQPHACGTVGCLQAYPGSRNVIPGEVRMTLDFRHLEPARLDSMIAEVRQVIDTTCDEHGLSYELTPTADFPPLYFDKGCVEAVRGAAQGLGLSHMDIVSGAGHDAIFLAELGPAGMIFVPCEGGISHNEIENAAPDDLAAGCAVLLRAMLAASAAIASGELAA</sequence>
<evidence type="ECO:0000256" key="1">
    <source>
        <dbReference type="ARBA" id="ARBA00006153"/>
    </source>
</evidence>
<evidence type="ECO:0000313" key="5">
    <source>
        <dbReference type="EMBL" id="RON09729.1"/>
    </source>
</evidence>
<dbReference type="Gene3D" id="3.30.70.360">
    <property type="match status" value="1"/>
</dbReference>
<dbReference type="Pfam" id="PF01546">
    <property type="entry name" value="Peptidase_M20"/>
    <property type="match status" value="1"/>
</dbReference>
<feature type="binding site" evidence="3">
    <location>
        <position position="103"/>
    </location>
    <ligand>
        <name>Zn(2+)</name>
        <dbReference type="ChEBI" id="CHEBI:29105"/>
        <label>1</label>
    </ligand>
</feature>
<organism evidence="5 6">
    <name type="scientific">Pseudomonas brassicacearum</name>
    <dbReference type="NCBI Taxonomy" id="930166"/>
    <lineage>
        <taxon>Bacteria</taxon>
        <taxon>Pseudomonadati</taxon>
        <taxon>Pseudomonadota</taxon>
        <taxon>Gammaproteobacteria</taxon>
        <taxon>Pseudomonadales</taxon>
        <taxon>Pseudomonadaceae</taxon>
        <taxon>Pseudomonas</taxon>
    </lineage>
</organism>
<comment type="cofactor">
    <cofactor evidence="3">
        <name>Zn(2+)</name>
        <dbReference type="ChEBI" id="CHEBI:29105"/>
    </cofactor>
    <text evidence="3">Binds 2 Zn(2+) ions per subunit.</text>
</comment>
<feature type="binding site" evidence="3">
    <location>
        <position position="103"/>
    </location>
    <ligand>
        <name>Zn(2+)</name>
        <dbReference type="ChEBI" id="CHEBI:29105"/>
        <label>2</label>
    </ligand>
</feature>
<comment type="caution">
    <text evidence="5">The sequence shown here is derived from an EMBL/GenBank/DDBJ whole genome shotgun (WGS) entry which is preliminary data.</text>
</comment>
<name>A0A423H9D1_9PSED</name>
<dbReference type="SUPFAM" id="SSF55031">
    <property type="entry name" value="Bacterial exopeptidase dimerisation domain"/>
    <property type="match status" value="1"/>
</dbReference>
<evidence type="ECO:0000313" key="6">
    <source>
        <dbReference type="Proteomes" id="UP000286071"/>
    </source>
</evidence>
<dbReference type="NCBIfam" id="TIGR01879">
    <property type="entry name" value="hydantase"/>
    <property type="match status" value="1"/>
</dbReference>
<dbReference type="GO" id="GO:0046872">
    <property type="term" value="F:metal ion binding"/>
    <property type="evidence" value="ECO:0007669"/>
    <property type="project" value="UniProtKB-KW"/>
</dbReference>
<evidence type="ECO:0000259" key="4">
    <source>
        <dbReference type="Pfam" id="PF07687"/>
    </source>
</evidence>
<dbReference type="PANTHER" id="PTHR32494">
    <property type="entry name" value="ALLANTOATE DEIMINASE-RELATED"/>
    <property type="match status" value="1"/>
</dbReference>
<feature type="binding site" evidence="3">
    <location>
        <position position="199"/>
    </location>
    <ligand>
        <name>Zn(2+)</name>
        <dbReference type="ChEBI" id="CHEBI:29105"/>
        <label>1</label>
    </ligand>
</feature>
<feature type="binding site" evidence="3">
    <location>
        <position position="391"/>
    </location>
    <ligand>
        <name>Zn(2+)</name>
        <dbReference type="ChEBI" id="CHEBI:29105"/>
        <label>2</label>
    </ligand>
</feature>
<dbReference type="OrthoDB" id="9808195at2"/>
<dbReference type="Proteomes" id="UP000286071">
    <property type="component" value="Unassembled WGS sequence"/>
</dbReference>
<dbReference type="EMBL" id="MOBJ01000006">
    <property type="protein sequence ID" value="RON09729.1"/>
    <property type="molecule type" value="Genomic_DNA"/>
</dbReference>
<dbReference type="Pfam" id="PF07687">
    <property type="entry name" value="M20_dimer"/>
    <property type="match status" value="1"/>
</dbReference>
<evidence type="ECO:0000256" key="3">
    <source>
        <dbReference type="PIRSR" id="PIRSR001235-1"/>
    </source>
</evidence>
<dbReference type="Gene3D" id="3.40.630.10">
    <property type="entry name" value="Zn peptidases"/>
    <property type="match status" value="1"/>
</dbReference>
<dbReference type="CDD" id="cd03884">
    <property type="entry name" value="M20_bAS"/>
    <property type="match status" value="1"/>
</dbReference>
<accession>A0A423H9D1</accession>
<dbReference type="NCBIfam" id="NF009527">
    <property type="entry name" value="PRK12891.1"/>
    <property type="match status" value="1"/>
</dbReference>
<dbReference type="InterPro" id="IPR002933">
    <property type="entry name" value="Peptidase_M20"/>
</dbReference>
<keyword evidence="3" id="KW-0479">Metal-binding</keyword>
<protein>
    <submittedName>
        <fullName evidence="5">Zn-dependent hydrolase</fullName>
    </submittedName>
</protein>
<dbReference type="GO" id="GO:0016813">
    <property type="term" value="F:hydrolase activity, acting on carbon-nitrogen (but not peptide) bonds, in linear amidines"/>
    <property type="evidence" value="ECO:0007669"/>
    <property type="project" value="InterPro"/>
</dbReference>
<dbReference type="RefSeq" id="WP_123424476.1">
    <property type="nucleotide sequence ID" value="NZ_MOBJ01000006.1"/>
</dbReference>
<feature type="domain" description="Peptidase M20 dimerisation" evidence="4">
    <location>
        <begin position="221"/>
        <end position="321"/>
    </location>
</feature>
<dbReference type="AlphaFoldDB" id="A0A423H9D1"/>
<dbReference type="InterPro" id="IPR010158">
    <property type="entry name" value="Amidase_Cbmase"/>
</dbReference>
<proteinExistence type="inferred from homology"/>
<dbReference type="NCBIfam" id="NF006769">
    <property type="entry name" value="PRK09290.1-3"/>
    <property type="match status" value="1"/>
</dbReference>
<keyword evidence="2 5" id="KW-0378">Hydrolase</keyword>
<dbReference type="InterPro" id="IPR011650">
    <property type="entry name" value="Peptidase_M20_dimer"/>
</dbReference>
<dbReference type="InterPro" id="IPR036264">
    <property type="entry name" value="Bact_exopeptidase_dim_dom"/>
</dbReference>
<reference evidence="5 6" key="1">
    <citation type="submission" date="2016-10" db="EMBL/GenBank/DDBJ databases">
        <title>Comparative genome analysis of multiple Pseudomonas spp. focuses on biocontrol and plant growth promoting traits.</title>
        <authorList>
            <person name="Tao X.-Y."/>
            <person name="Taylor C.G."/>
        </authorList>
    </citation>
    <scope>NUCLEOTIDE SEQUENCE [LARGE SCALE GENOMIC DNA]</scope>
    <source>
        <strain evidence="5 6">48H11</strain>
    </source>
</reference>
<comment type="similarity">
    <text evidence="1">Belongs to the peptidase M20 family.</text>
</comment>
<dbReference type="NCBIfam" id="NF006771">
    <property type="entry name" value="PRK09290.1-5"/>
    <property type="match status" value="1"/>
</dbReference>
<feature type="binding site" evidence="3">
    <location>
        <position position="138"/>
    </location>
    <ligand>
        <name>Zn(2+)</name>
        <dbReference type="ChEBI" id="CHEBI:29105"/>
        <label>2</label>
    </ligand>
</feature>
<dbReference type="PIRSF" id="PIRSF001235">
    <property type="entry name" value="Amidase_carbamoylase"/>
    <property type="match status" value="1"/>
</dbReference>
<gene>
    <name evidence="5" type="ORF">BK659_07320</name>
</gene>
<dbReference type="SUPFAM" id="SSF53187">
    <property type="entry name" value="Zn-dependent exopeptidases"/>
    <property type="match status" value="1"/>
</dbReference>
<feature type="binding site" evidence="3">
    <location>
        <position position="92"/>
    </location>
    <ligand>
        <name>Zn(2+)</name>
        <dbReference type="ChEBI" id="CHEBI:29105"/>
        <label>1</label>
    </ligand>
</feature>
<dbReference type="PANTHER" id="PTHR32494:SF5">
    <property type="entry name" value="ALLANTOATE AMIDOHYDROLASE"/>
    <property type="match status" value="1"/>
</dbReference>
<keyword evidence="3" id="KW-0862">Zinc</keyword>